<keyword evidence="2" id="KW-1185">Reference proteome</keyword>
<organism evidence="1 2">
    <name type="scientific">Periophthalmus magnuspinnatus</name>
    <dbReference type="NCBI Taxonomy" id="409849"/>
    <lineage>
        <taxon>Eukaryota</taxon>
        <taxon>Metazoa</taxon>
        <taxon>Chordata</taxon>
        <taxon>Craniata</taxon>
        <taxon>Vertebrata</taxon>
        <taxon>Euteleostomi</taxon>
        <taxon>Actinopterygii</taxon>
        <taxon>Neopterygii</taxon>
        <taxon>Teleostei</taxon>
        <taxon>Neoteleostei</taxon>
        <taxon>Acanthomorphata</taxon>
        <taxon>Gobiaria</taxon>
        <taxon>Gobiiformes</taxon>
        <taxon>Gobioidei</taxon>
        <taxon>Gobiidae</taxon>
        <taxon>Oxudercinae</taxon>
        <taxon>Periophthalmus</taxon>
    </lineage>
</organism>
<evidence type="ECO:0000313" key="1">
    <source>
        <dbReference type="Ensembl" id="ENSPMGP00000014833.1"/>
    </source>
</evidence>
<proteinExistence type="predicted"/>
<accession>A0A3B4ACQ7</accession>
<sequence>VCPDPKDSNPTKDPKLPSLDKPCVMLWWETFSFSSCDLRQLSVHRSTADDTSVVPQGRATSAQHKRHRREIWSCSNSKPFFRYFIENITWPHRTCLNTQTLHN</sequence>
<dbReference type="AlphaFoldDB" id="A0A3B4ACQ7"/>
<name>A0A3B4ACQ7_9GOBI</name>
<dbReference type="Proteomes" id="UP000261520">
    <property type="component" value="Unplaced"/>
</dbReference>
<dbReference type="Ensembl" id="ENSPMGT00000015816.1">
    <property type="protein sequence ID" value="ENSPMGP00000014833.1"/>
    <property type="gene ID" value="ENSPMGG00000012161.1"/>
</dbReference>
<protein>
    <submittedName>
        <fullName evidence="1">Uncharacterized protein</fullName>
    </submittedName>
</protein>
<reference evidence="1" key="2">
    <citation type="submission" date="2025-09" db="UniProtKB">
        <authorList>
            <consortium name="Ensembl"/>
        </authorList>
    </citation>
    <scope>IDENTIFICATION</scope>
</reference>
<evidence type="ECO:0000313" key="2">
    <source>
        <dbReference type="Proteomes" id="UP000261520"/>
    </source>
</evidence>
<reference evidence="1" key="1">
    <citation type="submission" date="2025-08" db="UniProtKB">
        <authorList>
            <consortium name="Ensembl"/>
        </authorList>
    </citation>
    <scope>IDENTIFICATION</scope>
</reference>